<dbReference type="AlphaFoldDB" id="A0A0V1N2M5"/>
<feature type="chain" id="PRO_5006883075" evidence="1">
    <location>
        <begin position="22"/>
        <end position="105"/>
    </location>
</feature>
<evidence type="ECO:0000313" key="2">
    <source>
        <dbReference type="EMBL" id="KRZ78267.1"/>
    </source>
</evidence>
<dbReference type="OrthoDB" id="5913209at2759"/>
<protein>
    <submittedName>
        <fullName evidence="2">Uncharacterized protein</fullName>
    </submittedName>
</protein>
<feature type="signal peptide" evidence="1">
    <location>
        <begin position="1"/>
        <end position="21"/>
    </location>
</feature>
<sequence>MLINTDITALSQLSLSLITLADIVCVNNKIEYEQVNKLEIKRQQRTLILFSILGQPPNSWRKAWNSKETDQGTVTMLSICLKSKTVTMTVTVFSVVNRHEEMEEN</sequence>
<gene>
    <name evidence="2" type="ORF">T10_12188</name>
</gene>
<accession>A0A0V1N2M5</accession>
<reference evidence="2 3" key="1">
    <citation type="submission" date="2015-01" db="EMBL/GenBank/DDBJ databases">
        <title>Evolution of Trichinella species and genotypes.</title>
        <authorList>
            <person name="Korhonen P.K."/>
            <person name="Edoardo P."/>
            <person name="Giuseppe L.R."/>
            <person name="Gasser R.B."/>
        </authorList>
    </citation>
    <scope>NUCLEOTIDE SEQUENCE [LARGE SCALE GENOMIC DNA]</scope>
    <source>
        <strain evidence="2">ISS1980</strain>
    </source>
</reference>
<evidence type="ECO:0000256" key="1">
    <source>
        <dbReference type="SAM" id="SignalP"/>
    </source>
</evidence>
<keyword evidence="3" id="KW-1185">Reference proteome</keyword>
<proteinExistence type="predicted"/>
<dbReference type="EMBL" id="JYDO01000013">
    <property type="protein sequence ID" value="KRZ78267.1"/>
    <property type="molecule type" value="Genomic_DNA"/>
</dbReference>
<name>A0A0V1N2M5_9BILA</name>
<dbReference type="Proteomes" id="UP000054843">
    <property type="component" value="Unassembled WGS sequence"/>
</dbReference>
<keyword evidence="1" id="KW-0732">Signal</keyword>
<organism evidence="2 3">
    <name type="scientific">Trichinella papuae</name>
    <dbReference type="NCBI Taxonomy" id="268474"/>
    <lineage>
        <taxon>Eukaryota</taxon>
        <taxon>Metazoa</taxon>
        <taxon>Ecdysozoa</taxon>
        <taxon>Nematoda</taxon>
        <taxon>Enoplea</taxon>
        <taxon>Dorylaimia</taxon>
        <taxon>Trichinellida</taxon>
        <taxon>Trichinellidae</taxon>
        <taxon>Trichinella</taxon>
    </lineage>
</organism>
<evidence type="ECO:0000313" key="3">
    <source>
        <dbReference type="Proteomes" id="UP000054843"/>
    </source>
</evidence>
<comment type="caution">
    <text evidence="2">The sequence shown here is derived from an EMBL/GenBank/DDBJ whole genome shotgun (WGS) entry which is preliminary data.</text>
</comment>